<comment type="similarity">
    <text evidence="2">Belongs to the GSP I family.</text>
</comment>
<evidence type="ECO:0000256" key="5">
    <source>
        <dbReference type="ARBA" id="ARBA00022519"/>
    </source>
</evidence>
<sequence length="136" mass="14259">MARERGFTMIEVLVSMLVLALGLLGNAGMITNSLRQNNSAYMRSEATFLAYEIIECMRANRAAAMLGSYNTGLGGVAASSSVAGTDLAYWKATLSSSLPAGDGAVAVDMAGNVTVTVQWDDNRDGVPVVFSTQSLI</sequence>
<evidence type="ECO:0000256" key="7">
    <source>
        <dbReference type="ARBA" id="ARBA00022989"/>
    </source>
</evidence>
<dbReference type="Pfam" id="PF07963">
    <property type="entry name" value="N_methyl"/>
    <property type="match status" value="1"/>
</dbReference>
<evidence type="ECO:0000256" key="8">
    <source>
        <dbReference type="ARBA" id="ARBA00023136"/>
    </source>
</evidence>
<evidence type="ECO:0000256" key="1">
    <source>
        <dbReference type="ARBA" id="ARBA00004377"/>
    </source>
</evidence>
<comment type="subcellular location">
    <subcellularLocation>
        <location evidence="1">Cell inner membrane</location>
        <topology evidence="1">Single-pass membrane protein</topology>
    </subcellularLocation>
</comment>
<dbReference type="PANTHER" id="PTHR38779:SF2">
    <property type="entry name" value="TYPE II SECRETION SYSTEM PROTEIN I-RELATED"/>
    <property type="match status" value="1"/>
</dbReference>
<accession>A0A8D4VR92</accession>
<dbReference type="InterPro" id="IPR013362">
    <property type="entry name" value="Pilus_4_PilV"/>
</dbReference>
<evidence type="ECO:0000256" key="4">
    <source>
        <dbReference type="ARBA" id="ARBA00022481"/>
    </source>
</evidence>
<proteinExistence type="inferred from homology"/>
<reference evidence="9" key="1">
    <citation type="submission" date="2019-06" db="EMBL/GenBank/DDBJ databases">
        <title>Complete genome sequence of Methylogaea oryzae strain JCM16910.</title>
        <authorList>
            <person name="Asakawa S."/>
        </authorList>
    </citation>
    <scope>NUCLEOTIDE SEQUENCE</scope>
    <source>
        <strain evidence="9">E10</strain>
    </source>
</reference>
<dbReference type="InterPro" id="IPR010052">
    <property type="entry name" value="T2SS_protein-GspI"/>
</dbReference>
<dbReference type="EMBL" id="AP019782">
    <property type="protein sequence ID" value="BBL71777.1"/>
    <property type="molecule type" value="Genomic_DNA"/>
</dbReference>
<dbReference type="NCBIfam" id="TIGR02523">
    <property type="entry name" value="type_IV_pilV"/>
    <property type="match status" value="1"/>
</dbReference>
<dbReference type="NCBIfam" id="TIGR02532">
    <property type="entry name" value="IV_pilin_GFxxxE"/>
    <property type="match status" value="1"/>
</dbReference>
<keyword evidence="6" id="KW-0812">Transmembrane</keyword>
<dbReference type="RefSeq" id="WP_054773040.1">
    <property type="nucleotide sequence ID" value="NZ_AP019782.1"/>
</dbReference>
<protein>
    <submittedName>
        <fullName evidence="9">Type IV pilus modification protein PilV</fullName>
    </submittedName>
</protein>
<keyword evidence="5" id="KW-0997">Cell inner membrane</keyword>
<evidence type="ECO:0000256" key="6">
    <source>
        <dbReference type="ARBA" id="ARBA00022692"/>
    </source>
</evidence>
<evidence type="ECO:0000313" key="10">
    <source>
        <dbReference type="Proteomes" id="UP000824988"/>
    </source>
</evidence>
<keyword evidence="10" id="KW-1185">Reference proteome</keyword>
<name>A0A8D4VR92_9GAMM</name>
<dbReference type="InterPro" id="IPR012902">
    <property type="entry name" value="N_methyl_site"/>
</dbReference>
<keyword evidence="3" id="KW-1003">Cell membrane</keyword>
<keyword evidence="8" id="KW-0472">Membrane</keyword>
<evidence type="ECO:0000313" key="9">
    <source>
        <dbReference type="EMBL" id="BBL71777.1"/>
    </source>
</evidence>
<gene>
    <name evidence="9" type="primary">pilV</name>
    <name evidence="9" type="ORF">MoryE10_23830</name>
</gene>
<evidence type="ECO:0000256" key="2">
    <source>
        <dbReference type="ARBA" id="ARBA00008358"/>
    </source>
</evidence>
<dbReference type="Proteomes" id="UP000824988">
    <property type="component" value="Chromosome"/>
</dbReference>
<keyword evidence="7" id="KW-1133">Transmembrane helix</keyword>
<dbReference type="GO" id="GO:0015627">
    <property type="term" value="C:type II protein secretion system complex"/>
    <property type="evidence" value="ECO:0007669"/>
    <property type="project" value="InterPro"/>
</dbReference>
<dbReference type="AlphaFoldDB" id="A0A8D4VR92"/>
<organism evidence="9 10">
    <name type="scientific">Methylogaea oryzae</name>
    <dbReference type="NCBI Taxonomy" id="1295382"/>
    <lineage>
        <taxon>Bacteria</taxon>
        <taxon>Pseudomonadati</taxon>
        <taxon>Pseudomonadota</taxon>
        <taxon>Gammaproteobacteria</taxon>
        <taxon>Methylococcales</taxon>
        <taxon>Methylococcaceae</taxon>
        <taxon>Methylogaea</taxon>
    </lineage>
</organism>
<dbReference type="GO" id="GO:0015628">
    <property type="term" value="P:protein secretion by the type II secretion system"/>
    <property type="evidence" value="ECO:0007669"/>
    <property type="project" value="InterPro"/>
</dbReference>
<dbReference type="GO" id="GO:0005886">
    <property type="term" value="C:plasma membrane"/>
    <property type="evidence" value="ECO:0007669"/>
    <property type="project" value="UniProtKB-SubCell"/>
</dbReference>
<dbReference type="PANTHER" id="PTHR38779">
    <property type="entry name" value="TYPE II SECRETION SYSTEM PROTEIN I-RELATED"/>
    <property type="match status" value="1"/>
</dbReference>
<keyword evidence="4" id="KW-0488">Methylation</keyword>
<evidence type="ECO:0000256" key="3">
    <source>
        <dbReference type="ARBA" id="ARBA00022475"/>
    </source>
</evidence>
<dbReference type="KEGG" id="moz:MoryE10_23830"/>